<evidence type="ECO:0000313" key="3">
    <source>
        <dbReference type="Proteomes" id="UP000324252"/>
    </source>
</evidence>
<sequence length="100" mass="10394">MIARLATALTLTCALCAPVRAQGSNCAPRETVLHRLADRYGETRRSVGLGTDNTVIEVFAANSGSWTITVTTAQGVTCLIASGQAFEALADTLPEPGDDA</sequence>
<proteinExistence type="predicted"/>
<dbReference type="EMBL" id="FQZZ01000004">
    <property type="protein sequence ID" value="SHK26518.1"/>
    <property type="molecule type" value="Genomic_DNA"/>
</dbReference>
<keyword evidence="3" id="KW-1185">Reference proteome</keyword>
<dbReference type="AlphaFoldDB" id="A0A1H0I4L1"/>
<dbReference type="OrthoDB" id="9810895at2"/>
<protein>
    <submittedName>
        <fullName evidence="2">Uncharacterized protein</fullName>
    </submittedName>
</protein>
<gene>
    <name evidence="2" type="ORF">SAMN05444142_104145</name>
</gene>
<dbReference type="RefSeq" id="WP_149788458.1">
    <property type="nucleotide sequence ID" value="NZ_FNIO01000004.1"/>
</dbReference>
<keyword evidence="1" id="KW-0732">Signal</keyword>
<accession>A0A1H0I4L1</accession>
<organism evidence="2 3">
    <name type="scientific">Lutimaribacter pacificus</name>
    <dbReference type="NCBI Taxonomy" id="391948"/>
    <lineage>
        <taxon>Bacteria</taxon>
        <taxon>Pseudomonadati</taxon>
        <taxon>Pseudomonadota</taxon>
        <taxon>Alphaproteobacteria</taxon>
        <taxon>Rhodobacterales</taxon>
        <taxon>Roseobacteraceae</taxon>
        <taxon>Lutimaribacter</taxon>
    </lineage>
</organism>
<reference evidence="2 3" key="1">
    <citation type="submission" date="2016-11" db="EMBL/GenBank/DDBJ databases">
        <authorList>
            <person name="Varghese N."/>
            <person name="Submissions S."/>
        </authorList>
    </citation>
    <scope>NUCLEOTIDE SEQUENCE [LARGE SCALE GENOMIC DNA]</scope>
    <source>
        <strain evidence="2 3">DSM 29620</strain>
    </source>
</reference>
<feature type="signal peptide" evidence="1">
    <location>
        <begin position="1"/>
        <end position="21"/>
    </location>
</feature>
<name>A0A1H0I4L1_9RHOB</name>
<evidence type="ECO:0000313" key="2">
    <source>
        <dbReference type="EMBL" id="SHK26518.1"/>
    </source>
</evidence>
<dbReference type="Proteomes" id="UP000324252">
    <property type="component" value="Unassembled WGS sequence"/>
</dbReference>
<evidence type="ECO:0000256" key="1">
    <source>
        <dbReference type="SAM" id="SignalP"/>
    </source>
</evidence>
<feature type="chain" id="PRO_5015064668" evidence="1">
    <location>
        <begin position="22"/>
        <end position="100"/>
    </location>
</feature>